<evidence type="ECO:0008006" key="4">
    <source>
        <dbReference type="Google" id="ProtNLM"/>
    </source>
</evidence>
<evidence type="ECO:0000313" key="3">
    <source>
        <dbReference type="Proteomes" id="UP000199134"/>
    </source>
</evidence>
<gene>
    <name evidence="2" type="ORF">SAMN04487900_11491</name>
</gene>
<dbReference type="EMBL" id="FNIW01000014">
    <property type="protein sequence ID" value="SDO30122.1"/>
    <property type="molecule type" value="Genomic_DNA"/>
</dbReference>
<reference evidence="3" key="1">
    <citation type="submission" date="2016-10" db="EMBL/GenBank/DDBJ databases">
        <authorList>
            <person name="de Groot N.N."/>
        </authorList>
    </citation>
    <scope>NUCLEOTIDE SEQUENCE [LARGE SCALE GENOMIC DNA]</scope>
    <source>
        <strain evidence="3">BP1-145</strain>
    </source>
</reference>
<comment type="caution">
    <text evidence="2">The sequence shown here is derived from an EMBL/GenBank/DDBJ whole genome shotgun (WGS) entry which is preliminary data.</text>
</comment>
<feature type="region of interest" description="Disordered" evidence="1">
    <location>
        <begin position="182"/>
        <end position="210"/>
    </location>
</feature>
<dbReference type="Proteomes" id="UP000199134">
    <property type="component" value="Unassembled WGS sequence"/>
</dbReference>
<evidence type="ECO:0000313" key="2">
    <source>
        <dbReference type="EMBL" id="SDO30122.1"/>
    </source>
</evidence>
<protein>
    <recommendedName>
        <fullName evidence="4">VirE N-terminal domain-containing protein</fullName>
    </recommendedName>
</protein>
<dbReference type="AlphaFoldDB" id="A0A1H0IFF4"/>
<evidence type="ECO:0000256" key="1">
    <source>
        <dbReference type="SAM" id="MobiDB-lite"/>
    </source>
</evidence>
<name>A0A1H0IFF4_9BACT</name>
<proteinExistence type="predicted"/>
<accession>A0A1H0IFF4</accession>
<sequence length="771" mass="86910">MSVHYIYYKDGAKRMRPVLTREEYLSMRNGGEQRRLVERIRAGEEGLKSKLVQMNYSCLPNEDGSLKGSKTMSTTVGMDIDHLSKEEMPTVRERILQKKEELGLLMLEESARGGGYHLVFRRRPELSQEENLKWASELLEVKYDDGAKDITRVFFTTTGSAEDLLFLDDEIFRLTRLTPSPSLLREGSGQTQGQKLSTPLPHREGMGESLLSTPLSHREGMGESLEGKGESLLSFPSDFKGISYTSIISEFWRRTGGEPSEGERNKRLHQLAANLRAICDDNEEWLLEVMPRYGLSAQEMRGIIHSACKEPTKGSRLIDKIVKALETGISPDEVDDAEAVQEETGVKVNVKALPIGLKESLTGVPVSMHMPVLCSLMPLAAAYADQVEVRYCDGEMQKLGMMSIIYGEQASGKSVCKHAVNIWKRQLDDEDALARKREDEWKERKKNRKANEKAPDDPKVLIRVVPVTVSCSTLLKRLKNADGHTLFSFGEELDTLRKTNGAGSWSSKYDIYRLAFDPIDSEWGQDYNSDQAESGVVKVAYNWSMLGTSGAVRKCFKADNVENGLSSRILLAEMPDTSFAKMPHYGRRTQEDESKIQEAVTRLRSYSGYVDTPRLRKAIDQWVEEQRVMALKDVDHVKDTYRRRAAVIGFRCGVIFHLLTGRVKESNACVEFATMMASYCLNQQIKVFGAALQNQYVDAQQECQRYGANNSIFDQLPPTFTADDLAALKPANVPRNSIIKIISRWNRDGWVVKADSKRWSKAKSDNDKVTS</sequence>
<feature type="compositionally biased region" description="Polar residues" evidence="1">
    <location>
        <begin position="188"/>
        <end position="197"/>
    </location>
</feature>
<organism evidence="2 3">
    <name type="scientific">Prevotella communis</name>
    <dbReference type="NCBI Taxonomy" id="2913614"/>
    <lineage>
        <taxon>Bacteria</taxon>
        <taxon>Pseudomonadati</taxon>
        <taxon>Bacteroidota</taxon>
        <taxon>Bacteroidia</taxon>
        <taxon>Bacteroidales</taxon>
        <taxon>Prevotellaceae</taxon>
        <taxon>Prevotella</taxon>
    </lineage>
</organism>